<feature type="transmembrane region" description="Helical" evidence="6">
    <location>
        <begin position="127"/>
        <end position="148"/>
    </location>
</feature>
<dbReference type="RefSeq" id="WP_275229064.1">
    <property type="nucleotide sequence ID" value="NZ_JARESE010000049.1"/>
</dbReference>
<evidence type="ECO:0000256" key="5">
    <source>
        <dbReference type="ARBA" id="ARBA00023136"/>
    </source>
</evidence>
<evidence type="ECO:0000256" key="3">
    <source>
        <dbReference type="ARBA" id="ARBA00022692"/>
    </source>
</evidence>
<feature type="transmembrane region" description="Helical" evidence="6">
    <location>
        <begin position="160"/>
        <end position="178"/>
    </location>
</feature>
<feature type="transmembrane region" description="Helical" evidence="6">
    <location>
        <begin position="38"/>
        <end position="58"/>
    </location>
</feature>
<evidence type="ECO:0000256" key="1">
    <source>
        <dbReference type="ARBA" id="ARBA00004651"/>
    </source>
</evidence>
<gene>
    <name evidence="8" type="ORF">PYV00_14755</name>
</gene>
<keyword evidence="5 6" id="KW-0472">Membrane</keyword>
<dbReference type="InterPro" id="IPR000917">
    <property type="entry name" value="Sulfatase_N"/>
</dbReference>
<keyword evidence="3 6" id="KW-0812">Transmembrane</keyword>
<keyword evidence="4 6" id="KW-1133">Transmembrane helix</keyword>
<feature type="transmembrane region" description="Helical" evidence="6">
    <location>
        <begin position="93"/>
        <end position="121"/>
    </location>
</feature>
<comment type="caution">
    <text evidence="8">The sequence shown here is derived from an EMBL/GenBank/DDBJ whole genome shotgun (WGS) entry which is preliminary data.</text>
</comment>
<organism evidence="8 9">
    <name type="scientific">Novosphingobium album</name>
    <name type="common">ex Liu et al. 2023</name>
    <dbReference type="NCBI Taxonomy" id="3031130"/>
    <lineage>
        <taxon>Bacteria</taxon>
        <taxon>Pseudomonadati</taxon>
        <taxon>Pseudomonadota</taxon>
        <taxon>Alphaproteobacteria</taxon>
        <taxon>Sphingomonadales</taxon>
        <taxon>Sphingomonadaceae</taxon>
        <taxon>Novosphingobium</taxon>
    </lineage>
</organism>
<feature type="domain" description="Sulfatase N-terminal" evidence="7">
    <location>
        <begin position="266"/>
        <end position="376"/>
    </location>
</feature>
<evidence type="ECO:0000313" key="9">
    <source>
        <dbReference type="Proteomes" id="UP001216253"/>
    </source>
</evidence>
<evidence type="ECO:0000313" key="8">
    <source>
        <dbReference type="EMBL" id="MDE8652965.1"/>
    </source>
</evidence>
<dbReference type="InterPro" id="IPR017850">
    <property type="entry name" value="Alkaline_phosphatase_core_sf"/>
</dbReference>
<dbReference type="Proteomes" id="UP001216253">
    <property type="component" value="Unassembled WGS sequence"/>
</dbReference>
<dbReference type="SUPFAM" id="SSF53649">
    <property type="entry name" value="Alkaline phosphatase-like"/>
    <property type="match status" value="1"/>
</dbReference>
<reference evidence="8 9" key="1">
    <citation type="submission" date="2023-03" db="EMBL/GenBank/DDBJ databases">
        <title>NovoSphingobium album sp. nov. isolated from polycyclic aromatic hydrocarbons- and heavy-metal polluted soil.</title>
        <authorList>
            <person name="Liu Z."/>
            <person name="Wang K."/>
        </authorList>
    </citation>
    <scope>NUCLEOTIDE SEQUENCE [LARGE SCALE GENOMIC DNA]</scope>
    <source>
        <strain evidence="8 9">H3SJ31-1</strain>
    </source>
</reference>
<dbReference type="PANTHER" id="PTHR47371">
    <property type="entry name" value="LIPOTEICHOIC ACID SYNTHASE"/>
    <property type="match status" value="1"/>
</dbReference>
<evidence type="ECO:0000259" key="7">
    <source>
        <dbReference type="Pfam" id="PF00884"/>
    </source>
</evidence>
<keyword evidence="2" id="KW-1003">Cell membrane</keyword>
<protein>
    <submittedName>
        <fullName evidence="8">Sulfatase-like hydrolase/transferase</fullName>
    </submittedName>
</protein>
<dbReference type="PANTHER" id="PTHR47371:SF3">
    <property type="entry name" value="PHOSPHOGLYCEROL TRANSFERASE I"/>
    <property type="match status" value="1"/>
</dbReference>
<accession>A0ABT5WSJ6</accession>
<dbReference type="Gene3D" id="3.40.720.10">
    <property type="entry name" value="Alkaline Phosphatase, subunit A"/>
    <property type="match status" value="1"/>
</dbReference>
<feature type="transmembrane region" description="Helical" evidence="6">
    <location>
        <begin position="64"/>
        <end position="81"/>
    </location>
</feature>
<name>A0ABT5WSJ6_9SPHN</name>
<evidence type="ECO:0000256" key="6">
    <source>
        <dbReference type="SAM" id="Phobius"/>
    </source>
</evidence>
<sequence>MSLTIALDRPDALDGPDVLDGSDRPAATPRRNTETRAFLNWLACWLVLPNLPFLPITLMGGPPRYPEVVLCGLAGLIARRLNYAGRAGLFLALMAYLVISFIARMFNMAVTMILSVIGLVFDMNPQASIEYVAGAALLLLILGTGLWLLRQPSDFRRPRWLFAAVGATLLLTGGDYAISKDAMGSYARTDPHGAPFSSASSQAGFAALADGKTNLLLIVVEAMGEPRDPALRARLDAFWMRPELAGRYEMIHGTTPYFGSTTSGEIRELCGHWGNYDRIRAPQPDCLPALLARQGYRTTSYHAFEPEFFDRSRWYPLIGFQRMVFGQELLDHGAGLCPNVFPGACDRSVPGFIRRQLETAKQPQFIYWLTLNSHLPIVENKALGTEHCEGLGAKFDGDFPMICRLFSIWGHTADALVKEIGRPDFPPTDILIVGDHMPPFTQQRSRLQFDAERVPWILLRHRAAKAGTPGG</sequence>
<keyword evidence="9" id="KW-1185">Reference proteome</keyword>
<evidence type="ECO:0000256" key="2">
    <source>
        <dbReference type="ARBA" id="ARBA00022475"/>
    </source>
</evidence>
<dbReference type="EMBL" id="JARESE010000049">
    <property type="protein sequence ID" value="MDE8652965.1"/>
    <property type="molecule type" value="Genomic_DNA"/>
</dbReference>
<dbReference type="Pfam" id="PF00884">
    <property type="entry name" value="Sulfatase"/>
    <property type="match status" value="1"/>
</dbReference>
<comment type="subcellular location">
    <subcellularLocation>
        <location evidence="1">Cell membrane</location>
        <topology evidence="1">Multi-pass membrane protein</topology>
    </subcellularLocation>
</comment>
<evidence type="ECO:0000256" key="4">
    <source>
        <dbReference type="ARBA" id="ARBA00022989"/>
    </source>
</evidence>
<dbReference type="InterPro" id="IPR050448">
    <property type="entry name" value="OpgB/LTA_synthase_biosynth"/>
</dbReference>
<proteinExistence type="predicted"/>